<feature type="region of interest" description="Disordered" evidence="1">
    <location>
        <begin position="234"/>
        <end position="264"/>
    </location>
</feature>
<gene>
    <name evidence="2" type="ORF">BG015_001670</name>
</gene>
<feature type="non-terminal residue" evidence="2">
    <location>
        <position position="331"/>
    </location>
</feature>
<sequence>MSIGQTGEPGVEVNYSSRIRRALVKTFSGHAIPLPRSIKRVTFNDTLQFHTTTTNRRPRMRFGDEDEEEDEDDNDEEEADSTNSSPVLRFFSEGFGAGEVLSPEEPMSTSPSPSVPLLVPGGGGKKVKKNRPPSIMPSAWDRRQLQEQDDLEDTASTVATAAQEAGGRSNGFSVVSNGRSIPISTTSMTSGTSTTMGKKLVSTITIALPPLSRPRKQLQQPQSPASPVVTIAATSTTSAAGAATTSTTTTTTTSMTPTSYPPTNGTSGLASALLSSLIMPASSGPISDVARSLLSPTIEASTPVLSDSDSSKSASERGGNLERTRSAPSKI</sequence>
<accession>A0A9P5RT03</accession>
<feature type="region of interest" description="Disordered" evidence="1">
    <location>
        <begin position="299"/>
        <end position="331"/>
    </location>
</feature>
<dbReference type="AlphaFoldDB" id="A0A9P5RT03"/>
<protein>
    <submittedName>
        <fullName evidence="2">Uncharacterized protein</fullName>
    </submittedName>
</protein>
<dbReference type="OrthoDB" id="2443435at2759"/>
<feature type="compositionally biased region" description="Acidic residues" evidence="1">
    <location>
        <begin position="64"/>
        <end position="80"/>
    </location>
</feature>
<proteinExistence type="predicted"/>
<dbReference type="Proteomes" id="UP000748756">
    <property type="component" value="Unassembled WGS sequence"/>
</dbReference>
<evidence type="ECO:0000313" key="2">
    <source>
        <dbReference type="EMBL" id="KAF9140419.1"/>
    </source>
</evidence>
<feature type="region of interest" description="Disordered" evidence="1">
    <location>
        <begin position="52"/>
        <end position="174"/>
    </location>
</feature>
<comment type="caution">
    <text evidence="2">The sequence shown here is derived from an EMBL/GenBank/DDBJ whole genome shotgun (WGS) entry which is preliminary data.</text>
</comment>
<feature type="compositionally biased region" description="Low complexity" evidence="1">
    <location>
        <begin position="110"/>
        <end position="119"/>
    </location>
</feature>
<evidence type="ECO:0000256" key="1">
    <source>
        <dbReference type="SAM" id="MobiDB-lite"/>
    </source>
</evidence>
<organism evidence="2 3">
    <name type="scientific">Linnemannia schmuckeri</name>
    <dbReference type="NCBI Taxonomy" id="64567"/>
    <lineage>
        <taxon>Eukaryota</taxon>
        <taxon>Fungi</taxon>
        <taxon>Fungi incertae sedis</taxon>
        <taxon>Mucoromycota</taxon>
        <taxon>Mortierellomycotina</taxon>
        <taxon>Mortierellomycetes</taxon>
        <taxon>Mortierellales</taxon>
        <taxon>Mortierellaceae</taxon>
        <taxon>Linnemannia</taxon>
    </lineage>
</organism>
<name>A0A9P5RT03_9FUNG</name>
<evidence type="ECO:0000313" key="3">
    <source>
        <dbReference type="Proteomes" id="UP000748756"/>
    </source>
</evidence>
<reference evidence="2" key="1">
    <citation type="journal article" date="2020" name="Fungal Divers.">
        <title>Resolving the Mortierellaceae phylogeny through synthesis of multi-gene phylogenetics and phylogenomics.</title>
        <authorList>
            <person name="Vandepol N."/>
            <person name="Liber J."/>
            <person name="Desiro A."/>
            <person name="Na H."/>
            <person name="Kennedy M."/>
            <person name="Barry K."/>
            <person name="Grigoriev I.V."/>
            <person name="Miller A.N."/>
            <person name="O'Donnell K."/>
            <person name="Stajich J.E."/>
            <person name="Bonito G."/>
        </authorList>
    </citation>
    <scope>NUCLEOTIDE SEQUENCE</scope>
    <source>
        <strain evidence="2">NRRL 6426</strain>
    </source>
</reference>
<dbReference type="EMBL" id="JAAAUQ010001306">
    <property type="protein sequence ID" value="KAF9140419.1"/>
    <property type="molecule type" value="Genomic_DNA"/>
</dbReference>
<keyword evidence="3" id="KW-1185">Reference proteome</keyword>